<dbReference type="RefSeq" id="WP_013406901.1">
    <property type="nucleotide sequence ID" value="NC_014655.1"/>
</dbReference>
<keyword evidence="3" id="KW-1185">Reference proteome</keyword>
<evidence type="ECO:0000313" key="2">
    <source>
        <dbReference type="EMBL" id="ADQ15843.1"/>
    </source>
</evidence>
<dbReference type="AlphaFoldDB" id="E4RS27"/>
<reference key="1">
    <citation type="submission" date="2010-11" db="EMBL/GenBank/DDBJ databases">
        <title>The complete genome of Leadbetterella byssophila DSM 17132.</title>
        <authorList>
            <consortium name="US DOE Joint Genome Institute (JGI-PGF)"/>
            <person name="Lucas S."/>
            <person name="Copeland A."/>
            <person name="Lapidus A."/>
            <person name="Glavina del Rio T."/>
            <person name="Dalin E."/>
            <person name="Tice H."/>
            <person name="Bruce D."/>
            <person name="Goodwin L."/>
            <person name="Pitluck S."/>
            <person name="Kyrpides N."/>
            <person name="Mavromatis K."/>
            <person name="Ivanova N."/>
            <person name="Teshima H."/>
            <person name="Brettin T."/>
            <person name="Detter J.C."/>
            <person name="Han C."/>
            <person name="Tapia R."/>
            <person name="Land M."/>
            <person name="Hauser L."/>
            <person name="Markowitz V."/>
            <person name="Cheng J.-F."/>
            <person name="Hugenholtz P."/>
            <person name="Woyke T."/>
            <person name="Wu D."/>
            <person name="Tindall B."/>
            <person name="Pomrenke H.G."/>
            <person name="Brambilla E."/>
            <person name="Klenk H.-P."/>
            <person name="Eisen J.A."/>
        </authorList>
    </citation>
    <scope>NUCLEOTIDE SEQUENCE [LARGE SCALE GENOMIC DNA]</scope>
    <source>
        <strain>DSM 17132</strain>
    </source>
</reference>
<dbReference type="InterPro" id="IPR029044">
    <property type="entry name" value="Nucleotide-diphossugar_trans"/>
</dbReference>
<dbReference type="STRING" id="649349.Lbys_0047"/>
<accession>E4RS27</accession>
<name>E4RS27_LEAB4</name>
<dbReference type="PANTHER" id="PTHR22916">
    <property type="entry name" value="GLYCOSYLTRANSFERASE"/>
    <property type="match status" value="1"/>
</dbReference>
<dbReference type="Gene3D" id="3.90.550.10">
    <property type="entry name" value="Spore Coat Polysaccharide Biosynthesis Protein SpsA, Chain A"/>
    <property type="match status" value="1"/>
</dbReference>
<dbReference type="Proteomes" id="UP000007435">
    <property type="component" value="Chromosome"/>
</dbReference>
<dbReference type="CDD" id="cd06433">
    <property type="entry name" value="GT_2_WfgS_like"/>
    <property type="match status" value="1"/>
</dbReference>
<organism evidence="2 3">
    <name type="scientific">Leadbetterella byssophila (strain DSM 17132 / JCM 16389 / KACC 11308 / NBRC 106382 / 4M15)</name>
    <dbReference type="NCBI Taxonomy" id="649349"/>
    <lineage>
        <taxon>Bacteria</taxon>
        <taxon>Pseudomonadati</taxon>
        <taxon>Bacteroidota</taxon>
        <taxon>Cytophagia</taxon>
        <taxon>Cytophagales</taxon>
        <taxon>Leadbetterellaceae</taxon>
        <taxon>Leadbetterella</taxon>
    </lineage>
</organism>
<sequence>MLSIITITFNAEPYLERTIQSILAQTDQDFEYLIIDGGSKDGTLALANKYRDRVNVLVSEPDKGLYDAMNKGLHMAKGPYVWFMNAGDQIAEAEAVYKLKMLMSEGADVIYSDTIMVDEQGQSLGLRSQVTPHRLPEVMHWSKFKYGMLICHQSFVVNKAICPTYDIENLSADIDWEIICLKRAEKISLYPGILSKYLLGGISQKQHRRSLADRYKVLRKHFGWLPNLWNHAFILFRALGDKIK</sequence>
<dbReference type="eggNOG" id="COG1216">
    <property type="taxonomic scope" value="Bacteria"/>
</dbReference>
<evidence type="ECO:0000259" key="1">
    <source>
        <dbReference type="Pfam" id="PF00535"/>
    </source>
</evidence>
<dbReference type="InterPro" id="IPR001173">
    <property type="entry name" value="Glyco_trans_2-like"/>
</dbReference>
<dbReference type="EMBL" id="CP002305">
    <property type="protein sequence ID" value="ADQ15843.1"/>
    <property type="molecule type" value="Genomic_DNA"/>
</dbReference>
<gene>
    <name evidence="2" type="ordered locus">Lbys_0047</name>
</gene>
<dbReference type="CAZy" id="GT2">
    <property type="family name" value="Glycosyltransferase Family 2"/>
</dbReference>
<protein>
    <submittedName>
        <fullName evidence="2">Glycosyl transferase family 2</fullName>
    </submittedName>
</protein>
<dbReference type="Pfam" id="PF00535">
    <property type="entry name" value="Glycos_transf_2"/>
    <property type="match status" value="1"/>
</dbReference>
<dbReference type="PANTHER" id="PTHR22916:SF3">
    <property type="entry name" value="UDP-GLCNAC:BETAGAL BETA-1,3-N-ACETYLGLUCOSAMINYLTRANSFERASE-LIKE PROTEIN 1"/>
    <property type="match status" value="1"/>
</dbReference>
<dbReference type="HOGENOM" id="CLU_025996_21_1_10"/>
<evidence type="ECO:0000313" key="3">
    <source>
        <dbReference type="Proteomes" id="UP000007435"/>
    </source>
</evidence>
<feature type="domain" description="Glycosyltransferase 2-like" evidence="1">
    <location>
        <begin position="3"/>
        <end position="156"/>
    </location>
</feature>
<proteinExistence type="predicted"/>
<dbReference type="KEGG" id="lby:Lbys_0047"/>
<dbReference type="OrthoDB" id="9788101at2"/>
<reference evidence="2 3" key="2">
    <citation type="journal article" date="2011" name="Stand. Genomic Sci.">
        <title>Complete genome sequence of Leadbetterella byssophila type strain (4M15).</title>
        <authorList>
            <person name="Abt B."/>
            <person name="Teshima H."/>
            <person name="Lucas S."/>
            <person name="Lapidus A."/>
            <person name="Del Rio T.G."/>
            <person name="Nolan M."/>
            <person name="Tice H."/>
            <person name="Cheng J.F."/>
            <person name="Pitluck S."/>
            <person name="Liolios K."/>
            <person name="Pagani I."/>
            <person name="Ivanova N."/>
            <person name="Mavromatis K."/>
            <person name="Pati A."/>
            <person name="Tapia R."/>
            <person name="Han C."/>
            <person name="Goodwin L."/>
            <person name="Chen A."/>
            <person name="Palaniappan K."/>
            <person name="Land M."/>
            <person name="Hauser L."/>
            <person name="Chang Y.J."/>
            <person name="Jeffries C.D."/>
            <person name="Rohde M."/>
            <person name="Goker M."/>
            <person name="Tindall B.J."/>
            <person name="Detter J.C."/>
            <person name="Woyke T."/>
            <person name="Bristow J."/>
            <person name="Eisen J.A."/>
            <person name="Markowitz V."/>
            <person name="Hugenholtz P."/>
            <person name="Klenk H.P."/>
            <person name="Kyrpides N.C."/>
        </authorList>
    </citation>
    <scope>NUCLEOTIDE SEQUENCE [LARGE SCALE GENOMIC DNA]</scope>
    <source>
        <strain evidence="3">DSM 17132 / JCM 16389 / KACC 11308 / NBRC 106382 / 4M15</strain>
    </source>
</reference>
<dbReference type="SUPFAM" id="SSF53448">
    <property type="entry name" value="Nucleotide-diphospho-sugar transferases"/>
    <property type="match status" value="1"/>
</dbReference>
<dbReference type="GO" id="GO:0016758">
    <property type="term" value="F:hexosyltransferase activity"/>
    <property type="evidence" value="ECO:0007669"/>
    <property type="project" value="UniProtKB-ARBA"/>
</dbReference>
<keyword evidence="2" id="KW-0808">Transferase</keyword>